<dbReference type="EC" id="5.6.1.1" evidence="7"/>
<dbReference type="PANTHER" id="PTHR23074">
    <property type="entry name" value="AAA DOMAIN-CONTAINING"/>
    <property type="match status" value="1"/>
</dbReference>
<organism evidence="11">
    <name type="scientific">Spumella elongata</name>
    <dbReference type="NCBI Taxonomy" id="89044"/>
    <lineage>
        <taxon>Eukaryota</taxon>
        <taxon>Sar</taxon>
        <taxon>Stramenopiles</taxon>
        <taxon>Ochrophyta</taxon>
        <taxon>Chrysophyceae</taxon>
        <taxon>Chromulinales</taxon>
        <taxon>Chromulinaceae</taxon>
        <taxon>Spumella</taxon>
    </lineage>
</organism>
<feature type="domain" description="AAA+ ATPase" evidence="10">
    <location>
        <begin position="243"/>
        <end position="379"/>
    </location>
</feature>
<comment type="catalytic activity">
    <reaction evidence="6">
        <text>n ATP + n H2O + a microtubule = n ADP + n phosphate + (n+1) alpha/beta tubulin heterodimers.</text>
        <dbReference type="EC" id="5.6.1.1"/>
    </reaction>
</comment>
<feature type="compositionally biased region" description="Polar residues" evidence="9">
    <location>
        <begin position="144"/>
        <end position="157"/>
    </location>
</feature>
<dbReference type="InterPro" id="IPR027417">
    <property type="entry name" value="P-loop_NTPase"/>
</dbReference>
<feature type="compositionally biased region" description="Low complexity" evidence="9">
    <location>
        <begin position="35"/>
        <end position="84"/>
    </location>
</feature>
<dbReference type="InterPro" id="IPR015415">
    <property type="entry name" value="Spast_Vps4_C"/>
</dbReference>
<dbReference type="Pfam" id="PF00004">
    <property type="entry name" value="AAA"/>
    <property type="match status" value="1"/>
</dbReference>
<dbReference type="Pfam" id="PF09336">
    <property type="entry name" value="Vps4_C"/>
    <property type="match status" value="1"/>
</dbReference>
<dbReference type="AlphaFoldDB" id="A0A7S3GW27"/>
<feature type="compositionally biased region" description="Low complexity" evidence="9">
    <location>
        <begin position="120"/>
        <end position="135"/>
    </location>
</feature>
<dbReference type="SUPFAM" id="SSF52540">
    <property type="entry name" value="P-loop containing nucleoside triphosphate hydrolases"/>
    <property type="match status" value="1"/>
</dbReference>
<evidence type="ECO:0000256" key="6">
    <source>
        <dbReference type="ARBA" id="ARBA00036378"/>
    </source>
</evidence>
<dbReference type="Pfam" id="PF17862">
    <property type="entry name" value="AAA_lid_3"/>
    <property type="match status" value="1"/>
</dbReference>
<sequence length="488" mass="53055">MEKHMVEAEDLKQEIEREKAAAESAPTSIFSSFTSLFSSSSTAESKAPATNKADNTNATNNKEPVAANTKPAKTSSNTKAAAAAPPAPTAVPDFHDYTAEMRRKKADIAASIQTARHPPTNTTSTAVQQQQAATQRLHAGRRPSPTTELINSMTNARSNSGTITTSSTTNTPSTAPSVKVKLTEAPSKKRNEYEAQILEGMLDKSPNVRWDDIAGLAYAKQTLQEAVILPNLRPDLFTGLRSPPKGVLLFGPPGTGKTLLAKAVASESGFCFFSISASSVTSKYLGEGEKLIKALFEIAREQQPSVIFFDEIDALMSVRKENEHEASRRLKTEFMVQVDGATTTAGDRLLIMAATNIPWEIDEAVLRRLVKRIYIPLPDLDTRRALISHLLTKQGAGGKDMLVPKHLEKIAKMTEGYSGSDLTAMCQEASLGPIRELGPAALRTIRAEEVRSLNEEDFANAVRNIRPSVSKDNLEAFQKWAEQYGVSR</sequence>
<evidence type="ECO:0000256" key="9">
    <source>
        <dbReference type="SAM" id="MobiDB-lite"/>
    </source>
</evidence>
<accession>A0A7S3GW27</accession>
<dbReference type="PANTHER" id="PTHR23074:SF86">
    <property type="entry name" value="SPASTIN"/>
    <property type="match status" value="1"/>
</dbReference>
<dbReference type="FunFam" id="3.40.50.300:FF:000093">
    <property type="entry name" value="Fidgetin-like 1"/>
    <property type="match status" value="1"/>
</dbReference>
<name>A0A7S3GW27_9STRA</name>
<reference evidence="11" key="1">
    <citation type="submission" date="2021-01" db="EMBL/GenBank/DDBJ databases">
        <authorList>
            <person name="Corre E."/>
            <person name="Pelletier E."/>
            <person name="Niang G."/>
            <person name="Scheremetjew M."/>
            <person name="Finn R."/>
            <person name="Kale V."/>
            <person name="Holt S."/>
            <person name="Cochrane G."/>
            <person name="Meng A."/>
            <person name="Brown T."/>
            <person name="Cohen L."/>
        </authorList>
    </citation>
    <scope>NUCLEOTIDE SEQUENCE</scope>
    <source>
        <strain evidence="11">CCAP 955/1</strain>
    </source>
</reference>
<dbReference type="InterPro" id="IPR050304">
    <property type="entry name" value="MT-severing_AAA_ATPase"/>
</dbReference>
<evidence type="ECO:0000256" key="4">
    <source>
        <dbReference type="ARBA" id="ARBA00023136"/>
    </source>
</evidence>
<dbReference type="InterPro" id="IPR041569">
    <property type="entry name" value="AAA_lid_3"/>
</dbReference>
<feature type="compositionally biased region" description="Low complexity" evidence="9">
    <location>
        <begin position="158"/>
        <end position="177"/>
    </location>
</feature>
<keyword evidence="3 8" id="KW-0067">ATP-binding</keyword>
<dbReference type="GO" id="GO:0008568">
    <property type="term" value="F:microtubule severing ATPase activity"/>
    <property type="evidence" value="ECO:0007669"/>
    <property type="project" value="UniProtKB-EC"/>
</dbReference>
<evidence type="ECO:0000256" key="7">
    <source>
        <dbReference type="ARBA" id="ARBA00038871"/>
    </source>
</evidence>
<comment type="similarity">
    <text evidence="8">Belongs to the AAA ATPase family.</text>
</comment>
<evidence type="ECO:0000256" key="2">
    <source>
        <dbReference type="ARBA" id="ARBA00022741"/>
    </source>
</evidence>
<proteinExistence type="inferred from homology"/>
<dbReference type="PROSITE" id="PS00674">
    <property type="entry name" value="AAA"/>
    <property type="match status" value="1"/>
</dbReference>
<evidence type="ECO:0000256" key="1">
    <source>
        <dbReference type="ARBA" id="ARBA00022701"/>
    </source>
</evidence>
<keyword evidence="1" id="KW-0493">Microtubule</keyword>
<dbReference type="FunFam" id="1.10.8.60:FF:000022">
    <property type="entry name" value="Fidgetin like 1"/>
    <property type="match status" value="1"/>
</dbReference>
<dbReference type="Gene3D" id="3.40.50.300">
    <property type="entry name" value="P-loop containing nucleotide triphosphate hydrolases"/>
    <property type="match status" value="1"/>
</dbReference>
<protein>
    <recommendedName>
        <fullName evidence="7">microtubule-severing ATPase</fullName>
        <ecNumber evidence="7">5.6.1.1</ecNumber>
    </recommendedName>
</protein>
<feature type="region of interest" description="Disordered" evidence="9">
    <location>
        <begin position="35"/>
        <end position="93"/>
    </location>
</feature>
<feature type="region of interest" description="Disordered" evidence="9">
    <location>
        <begin position="115"/>
        <end position="179"/>
    </location>
</feature>
<dbReference type="GO" id="GO:0005524">
    <property type="term" value="F:ATP binding"/>
    <property type="evidence" value="ECO:0007669"/>
    <property type="project" value="UniProtKB-KW"/>
</dbReference>
<dbReference type="InterPro" id="IPR003593">
    <property type="entry name" value="AAA+_ATPase"/>
</dbReference>
<dbReference type="EMBL" id="HBIC01013997">
    <property type="protein sequence ID" value="CAE0278151.1"/>
    <property type="molecule type" value="Transcribed_RNA"/>
</dbReference>
<evidence type="ECO:0000259" key="10">
    <source>
        <dbReference type="SMART" id="SM00382"/>
    </source>
</evidence>
<evidence type="ECO:0000313" key="11">
    <source>
        <dbReference type="EMBL" id="CAE0278151.1"/>
    </source>
</evidence>
<dbReference type="GO" id="GO:0005874">
    <property type="term" value="C:microtubule"/>
    <property type="evidence" value="ECO:0007669"/>
    <property type="project" value="UniProtKB-KW"/>
</dbReference>
<dbReference type="InterPro" id="IPR003960">
    <property type="entry name" value="ATPase_AAA_CS"/>
</dbReference>
<dbReference type="Gene3D" id="1.10.8.60">
    <property type="match status" value="1"/>
</dbReference>
<keyword evidence="5" id="KW-0413">Isomerase</keyword>
<dbReference type="CDD" id="cd19509">
    <property type="entry name" value="RecA-like_VPS4-like"/>
    <property type="match status" value="1"/>
</dbReference>
<evidence type="ECO:0000256" key="8">
    <source>
        <dbReference type="RuleBase" id="RU003651"/>
    </source>
</evidence>
<dbReference type="SMART" id="SM00382">
    <property type="entry name" value="AAA"/>
    <property type="match status" value="1"/>
</dbReference>
<keyword evidence="4" id="KW-0472">Membrane</keyword>
<dbReference type="InterPro" id="IPR003959">
    <property type="entry name" value="ATPase_AAA_core"/>
</dbReference>
<evidence type="ECO:0000256" key="5">
    <source>
        <dbReference type="ARBA" id="ARBA00023235"/>
    </source>
</evidence>
<keyword evidence="2 8" id="KW-0547">Nucleotide-binding</keyword>
<gene>
    <name evidence="11" type="ORF">SELO1098_LOCUS6981</name>
</gene>
<evidence type="ECO:0000256" key="3">
    <source>
        <dbReference type="ARBA" id="ARBA00022840"/>
    </source>
</evidence>
<dbReference type="GO" id="GO:0016887">
    <property type="term" value="F:ATP hydrolysis activity"/>
    <property type="evidence" value="ECO:0007669"/>
    <property type="project" value="InterPro"/>
</dbReference>